<protein>
    <recommendedName>
        <fullName evidence="2">NADAR domain-containing protein</fullName>
    </recommendedName>
</protein>
<evidence type="ECO:0000256" key="1">
    <source>
        <dbReference type="SAM" id="MobiDB-lite"/>
    </source>
</evidence>
<feature type="compositionally biased region" description="Basic and acidic residues" evidence="1">
    <location>
        <begin position="127"/>
        <end position="141"/>
    </location>
</feature>
<evidence type="ECO:0000259" key="2">
    <source>
        <dbReference type="Pfam" id="PF08719"/>
    </source>
</evidence>
<dbReference type="Gene3D" id="1.10.357.40">
    <property type="entry name" value="YbiA-like"/>
    <property type="match status" value="1"/>
</dbReference>
<name>A0A8S4PYW1_OWEFU</name>
<dbReference type="InterPro" id="IPR012816">
    <property type="entry name" value="NADAR"/>
</dbReference>
<dbReference type="AlphaFoldDB" id="A0A8S4PYW1"/>
<keyword evidence="4" id="KW-1185">Reference proteome</keyword>
<dbReference type="Proteomes" id="UP000749559">
    <property type="component" value="Unassembled WGS sequence"/>
</dbReference>
<evidence type="ECO:0000313" key="4">
    <source>
        <dbReference type="Proteomes" id="UP000749559"/>
    </source>
</evidence>
<organism evidence="3 4">
    <name type="scientific">Owenia fusiformis</name>
    <name type="common">Polychaete worm</name>
    <dbReference type="NCBI Taxonomy" id="6347"/>
    <lineage>
        <taxon>Eukaryota</taxon>
        <taxon>Metazoa</taxon>
        <taxon>Spiralia</taxon>
        <taxon>Lophotrochozoa</taxon>
        <taxon>Annelida</taxon>
        <taxon>Polychaeta</taxon>
        <taxon>Sedentaria</taxon>
        <taxon>Canalipalpata</taxon>
        <taxon>Sabellida</taxon>
        <taxon>Oweniida</taxon>
        <taxon>Oweniidae</taxon>
        <taxon>Owenia</taxon>
    </lineage>
</organism>
<feature type="region of interest" description="Disordered" evidence="1">
    <location>
        <begin position="127"/>
        <end position="195"/>
    </location>
</feature>
<dbReference type="OrthoDB" id="206452at2759"/>
<sequence length="195" mass="22255">MFLASMQAREMAKEIKCTDDWDINNIDIMKQLISEKIQQHPEIKDTLLDTGDTYIAMASFETTWGSGLGQKLTCTTDQEHWPGKNTVGSYLMELRSTLNDEITDISYAQTDVTLAPATTPKHEEVFSDAVEHPSPIRKESTPQRIKSKLRKFRRKRSRDSPEPTSHPPKKPNPLKHFETKIDNSYSPLTYDSDPS</sequence>
<feature type="compositionally biased region" description="Basic residues" evidence="1">
    <location>
        <begin position="145"/>
        <end position="157"/>
    </location>
</feature>
<feature type="domain" description="NADAR" evidence="2">
    <location>
        <begin position="6"/>
        <end position="98"/>
    </location>
</feature>
<reference evidence="3" key="1">
    <citation type="submission" date="2022-03" db="EMBL/GenBank/DDBJ databases">
        <authorList>
            <person name="Martin C."/>
        </authorList>
    </citation>
    <scope>NUCLEOTIDE SEQUENCE</scope>
</reference>
<proteinExistence type="predicted"/>
<dbReference type="CDD" id="cd15457">
    <property type="entry name" value="NADAR"/>
    <property type="match status" value="1"/>
</dbReference>
<dbReference type="InterPro" id="IPR037238">
    <property type="entry name" value="YbiA-like_sf"/>
</dbReference>
<dbReference type="SUPFAM" id="SSF143990">
    <property type="entry name" value="YbiA-like"/>
    <property type="match status" value="1"/>
</dbReference>
<comment type="caution">
    <text evidence="3">The sequence shown here is derived from an EMBL/GenBank/DDBJ whole genome shotgun (WGS) entry which is preliminary data.</text>
</comment>
<dbReference type="Pfam" id="PF08719">
    <property type="entry name" value="NADAR"/>
    <property type="match status" value="1"/>
</dbReference>
<gene>
    <name evidence="3" type="ORF">OFUS_LOCUS22166</name>
</gene>
<accession>A0A8S4PYW1</accession>
<evidence type="ECO:0000313" key="3">
    <source>
        <dbReference type="EMBL" id="CAH1797964.1"/>
    </source>
</evidence>
<dbReference type="EMBL" id="CAIIXF020000010">
    <property type="protein sequence ID" value="CAH1797964.1"/>
    <property type="molecule type" value="Genomic_DNA"/>
</dbReference>